<dbReference type="RefSeq" id="WP_068839274.1">
    <property type="nucleotide sequence ID" value="NZ_BMXC01000001.1"/>
</dbReference>
<dbReference type="Pfam" id="PF21957">
    <property type="entry name" value="Zn_ribbon_16"/>
    <property type="match status" value="1"/>
</dbReference>
<accession>A0A1I7FKT4</accession>
<evidence type="ECO:0000256" key="1">
    <source>
        <dbReference type="SAM" id="MobiDB-lite"/>
    </source>
</evidence>
<dbReference type="Pfam" id="PF19898">
    <property type="entry name" value="DUF6371"/>
    <property type="match status" value="1"/>
</dbReference>
<reference evidence="5" key="1">
    <citation type="submission" date="2016-10" db="EMBL/GenBank/DDBJ databases">
        <authorList>
            <person name="Varghese N."/>
        </authorList>
    </citation>
    <scope>NUCLEOTIDE SEQUENCE [LARGE SCALE GENOMIC DNA]</scope>
    <source>
        <strain evidence="5">DSM 18820</strain>
    </source>
</reference>
<evidence type="ECO:0000259" key="2">
    <source>
        <dbReference type="Pfam" id="PF19898"/>
    </source>
</evidence>
<feature type="region of interest" description="Disordered" evidence="1">
    <location>
        <begin position="75"/>
        <end position="106"/>
    </location>
</feature>
<dbReference type="Proteomes" id="UP000182491">
    <property type="component" value="Unassembled WGS sequence"/>
</dbReference>
<feature type="domain" description="DUF6371" evidence="2">
    <location>
        <begin position="139"/>
        <end position="288"/>
    </location>
</feature>
<dbReference type="STRING" id="388950.GCA_001611675_03421"/>
<evidence type="ECO:0000313" key="4">
    <source>
        <dbReference type="EMBL" id="SFU36822.1"/>
    </source>
</evidence>
<sequence length="336" mass="38466">MSRYRYILEPYGSGRNTRHACPGCGKKREFTRYIDTDTGNYVHETVGSCNRQSKCGYSYSPRQFYEDNPWLAESGNTGATDRLPKSNMAVRGRQHQKPSSGNNGQHFVASLSAQSNKAQQPSCVPLEVLQESRRHYGQNNFVQYLISKLGVETAEKLVSLYHIGTSKRWPGATVFWQIDQQGKIRTGKIMLYNKITGKRVKKPYDHIDWAHRHLKQEDYCLRQCLFGEHLLRQFPKKPVAVVESEKTAIICSLMLPRYIWLALGGLFMLTAERCSVLQGRDVTLFPDLGGYEKWRQKAQELQNIVSLTVSDLLERIANERQRQEGLDIADFLLATV</sequence>
<dbReference type="OrthoDB" id="1068350at2"/>
<dbReference type="NCBIfam" id="NF040506">
    <property type="entry name" value="PG0870_Nterm"/>
    <property type="match status" value="1"/>
</dbReference>
<feature type="domain" description="Zinc beta-ribbon finger putative" evidence="3">
    <location>
        <begin position="4"/>
        <end position="69"/>
    </location>
</feature>
<proteinExistence type="predicted"/>
<keyword evidence="5" id="KW-1185">Reference proteome</keyword>
<evidence type="ECO:0000259" key="3">
    <source>
        <dbReference type="Pfam" id="PF21957"/>
    </source>
</evidence>
<dbReference type="InterPro" id="IPR045951">
    <property type="entry name" value="DUF6371"/>
</dbReference>
<feature type="compositionally biased region" description="Polar residues" evidence="1">
    <location>
        <begin position="97"/>
        <end position="106"/>
    </location>
</feature>
<organism evidence="4 5">
    <name type="scientific">Pontibacter akesuensis</name>
    <dbReference type="NCBI Taxonomy" id="388950"/>
    <lineage>
        <taxon>Bacteria</taxon>
        <taxon>Pseudomonadati</taxon>
        <taxon>Bacteroidota</taxon>
        <taxon>Cytophagia</taxon>
        <taxon>Cytophagales</taxon>
        <taxon>Hymenobacteraceae</taxon>
        <taxon>Pontibacter</taxon>
    </lineage>
</organism>
<name>A0A1I7FKT4_9BACT</name>
<dbReference type="AlphaFoldDB" id="A0A1I7FKT4"/>
<gene>
    <name evidence="4" type="ORF">SAMN04487941_0284</name>
</gene>
<dbReference type="InterPro" id="IPR047731">
    <property type="entry name" value="Zinc_ribbon_put"/>
</dbReference>
<protein>
    <submittedName>
        <fullName evidence="4">Uncharacterized protein</fullName>
    </submittedName>
</protein>
<dbReference type="EMBL" id="FPCA01000001">
    <property type="protein sequence ID" value="SFU36822.1"/>
    <property type="molecule type" value="Genomic_DNA"/>
</dbReference>
<evidence type="ECO:0000313" key="5">
    <source>
        <dbReference type="Proteomes" id="UP000182491"/>
    </source>
</evidence>